<proteinExistence type="predicted"/>
<organism evidence="1 2">
    <name type="scientific">Anaerotignum lactatifermentans</name>
    <dbReference type="NCBI Taxonomy" id="160404"/>
    <lineage>
        <taxon>Bacteria</taxon>
        <taxon>Bacillati</taxon>
        <taxon>Bacillota</taxon>
        <taxon>Clostridia</taxon>
        <taxon>Lachnospirales</taxon>
        <taxon>Anaerotignaceae</taxon>
        <taxon>Anaerotignum</taxon>
    </lineage>
</organism>
<evidence type="ECO:0000313" key="1">
    <source>
        <dbReference type="EMBL" id="MBM6878330.1"/>
    </source>
</evidence>
<dbReference type="RefSeq" id="WP_205134081.1">
    <property type="nucleotide sequence ID" value="NZ_JACSNT010000012.1"/>
</dbReference>
<dbReference type="Proteomes" id="UP000729290">
    <property type="component" value="Unassembled WGS sequence"/>
</dbReference>
<gene>
    <name evidence="1" type="ORF">H9X83_09200</name>
</gene>
<protein>
    <submittedName>
        <fullName evidence="1">Uncharacterized protein</fullName>
    </submittedName>
</protein>
<comment type="caution">
    <text evidence="1">The sequence shown here is derived from an EMBL/GenBank/DDBJ whole genome shotgun (WGS) entry which is preliminary data.</text>
</comment>
<accession>A0ABS2GAZ4</accession>
<evidence type="ECO:0000313" key="2">
    <source>
        <dbReference type="Proteomes" id="UP000729290"/>
    </source>
</evidence>
<dbReference type="EMBL" id="JACSNV010000012">
    <property type="protein sequence ID" value="MBM6878330.1"/>
    <property type="molecule type" value="Genomic_DNA"/>
</dbReference>
<sequence>MSLTEKEGFEQAVQQNFASVYDGLTLRCCAAKAKWTRGLRFFPQEKRIPLAFSVSLLLPPAAVDGESRAAALGFFFNK</sequence>
<name>A0ABS2GAZ4_9FIRM</name>
<reference evidence="1 2" key="1">
    <citation type="journal article" date="2021" name="Sci. Rep.">
        <title>The distribution of antibiotic resistance genes in chicken gut microbiota commensals.</title>
        <authorList>
            <person name="Juricova H."/>
            <person name="Matiasovicova J."/>
            <person name="Kubasova T."/>
            <person name="Cejkova D."/>
            <person name="Rychlik I."/>
        </authorList>
    </citation>
    <scope>NUCLEOTIDE SEQUENCE [LARGE SCALE GENOMIC DNA]</scope>
    <source>
        <strain evidence="1 2">An431b</strain>
    </source>
</reference>
<keyword evidence="2" id="KW-1185">Reference proteome</keyword>